<feature type="compositionally biased region" description="Basic and acidic residues" evidence="3">
    <location>
        <begin position="934"/>
        <end position="953"/>
    </location>
</feature>
<dbReference type="SMART" id="SM00054">
    <property type="entry name" value="EFh"/>
    <property type="match status" value="3"/>
</dbReference>
<proteinExistence type="predicted"/>
<feature type="domain" description="EF-hand" evidence="4">
    <location>
        <begin position="244"/>
        <end position="279"/>
    </location>
</feature>
<feature type="compositionally biased region" description="Basic residues" evidence="3">
    <location>
        <begin position="954"/>
        <end position="987"/>
    </location>
</feature>
<dbReference type="InterPro" id="IPR036612">
    <property type="entry name" value="KH_dom_type_1_sf"/>
</dbReference>
<dbReference type="InterPro" id="IPR011992">
    <property type="entry name" value="EF-hand-dom_pair"/>
</dbReference>
<comment type="caution">
    <text evidence="5">The sequence shown here is derived from an EMBL/GenBank/DDBJ whole genome shotgun (WGS) entry which is preliminary data.</text>
</comment>
<keyword evidence="2" id="KW-0694">RNA-binding</keyword>
<dbReference type="GO" id="GO:0003723">
    <property type="term" value="F:RNA binding"/>
    <property type="evidence" value="ECO:0007669"/>
    <property type="project" value="UniProtKB-UniRule"/>
</dbReference>
<dbReference type="InterPro" id="IPR002048">
    <property type="entry name" value="EF_hand_dom"/>
</dbReference>
<feature type="domain" description="EF-hand" evidence="4">
    <location>
        <begin position="176"/>
        <end position="211"/>
    </location>
</feature>
<evidence type="ECO:0000256" key="1">
    <source>
        <dbReference type="ARBA" id="ARBA00022837"/>
    </source>
</evidence>
<evidence type="ECO:0000313" key="6">
    <source>
        <dbReference type="Proteomes" id="UP001178507"/>
    </source>
</evidence>
<dbReference type="InterPro" id="IPR004087">
    <property type="entry name" value="KH_dom"/>
</dbReference>
<dbReference type="PROSITE" id="PS00018">
    <property type="entry name" value="EF_HAND_1"/>
    <property type="match status" value="2"/>
</dbReference>
<dbReference type="AlphaFoldDB" id="A0AA36NL99"/>
<sequence>FNREDILRRCAAVANEGIIDFQLFEDILKELCSPHVDPVRIFSKNVPTEVDFQELLAAVKVEWLQLSTAEVVRLVRAMLEGEIHLAGLQAIFDFSQDGLVSPQELQQAMQLLQPGLSEERAQHLGSLIAPEGQELSFAAIIDRLLRFAPRRLEGAAAECRPLREGLLRWAAPSDGSPYTALLRFFQAFDEDCDGVLSIEEAVQGLRQVQEPPGEDGLDLGWWPFGSPGGFLEQMRGIVARRPGLNQNQLRDLAEQLDANNSGTLSFLELARGLRDGPELEAEDSSATPVSQRTACAILEHREALLRGCRSLDEGSGQVAPEDFLALLRAADAEAALGLELRQPVAYVAARPEMLSSFEVVLDQGRADDPMAPRVCGAVDWRGVEQLASPGCPTKPKVKEAKNRERSRSRSRSGGGGGGRQKRPDDYGVDTLKITDDDAAFILGKGGKTKEKIAKVAEAEIELFERDLILEIRGSKMQRKRAKKYCEGVMAQRTGPVSVTDDYDDDDLTLLQVPQEAVGFVTGRAGNFLRSIEDQWTTLMFFCEVDKGRGRDKAFEKLAIFGTIRARRGAELLVLSAVETKVPGYFGNIRDEVLDRDRHRDATGTWSTDTMQFQDDELSYALGKQGGTRKKLERSSGAVVQYVGQTALFSGPKTERKRAKEYMKWLFMQLEGPVWVDNWEERDDITVLDIPSDCIGYVTGSRRAALGGMEEEWGTLMFFMTKPGSGGKGDRRSGGPGFGEQLAILGPERGRRGAELKVMSSVEEKAPGQYTRGIREKFSDSRGFSTDRMIFKDDELSYALGKQGSTRKKLALASGCIIQYVGHVCFLAGTMAERRRAKEFLDWLLQQRRGQVTVNNISERDDVTEVFIPENCKGWVTGNRGSELRRMELETGTYMFMALDKRGEERLLIFSVDSGSKTSEKGRAAAERLVNEMIQEKLRGDEGRGRSDSRPRSDSRRRRSRTPPRRRSPSPRRRSPSRRRGRSDSRRR</sequence>
<dbReference type="SUPFAM" id="SSF54791">
    <property type="entry name" value="Eukaryotic type KH-domain (KH-domain type I)"/>
    <property type="match status" value="3"/>
</dbReference>
<dbReference type="Gene3D" id="1.10.238.10">
    <property type="entry name" value="EF-hand"/>
    <property type="match status" value="2"/>
</dbReference>
<organism evidence="5 6">
    <name type="scientific">Effrenium voratum</name>
    <dbReference type="NCBI Taxonomy" id="2562239"/>
    <lineage>
        <taxon>Eukaryota</taxon>
        <taxon>Sar</taxon>
        <taxon>Alveolata</taxon>
        <taxon>Dinophyceae</taxon>
        <taxon>Suessiales</taxon>
        <taxon>Symbiodiniaceae</taxon>
        <taxon>Effrenium</taxon>
    </lineage>
</organism>
<evidence type="ECO:0000259" key="4">
    <source>
        <dbReference type="PROSITE" id="PS50222"/>
    </source>
</evidence>
<dbReference type="Proteomes" id="UP001178507">
    <property type="component" value="Unassembled WGS sequence"/>
</dbReference>
<keyword evidence="6" id="KW-1185">Reference proteome</keyword>
<dbReference type="GO" id="GO:0005509">
    <property type="term" value="F:calcium ion binding"/>
    <property type="evidence" value="ECO:0007669"/>
    <property type="project" value="InterPro"/>
</dbReference>
<protein>
    <recommendedName>
        <fullName evidence="4">EF-hand domain-containing protein</fullName>
    </recommendedName>
</protein>
<dbReference type="SMART" id="SM00322">
    <property type="entry name" value="KH"/>
    <property type="match status" value="5"/>
</dbReference>
<dbReference type="CDD" id="cd00105">
    <property type="entry name" value="KH-I"/>
    <property type="match status" value="2"/>
</dbReference>
<feature type="compositionally biased region" description="Basic and acidic residues" evidence="3">
    <location>
        <begin position="396"/>
        <end position="407"/>
    </location>
</feature>
<dbReference type="SUPFAM" id="SSF47473">
    <property type="entry name" value="EF-hand"/>
    <property type="match status" value="2"/>
</dbReference>
<dbReference type="InterPro" id="IPR018247">
    <property type="entry name" value="EF_Hand_1_Ca_BS"/>
</dbReference>
<gene>
    <name evidence="5" type="ORF">EVOR1521_LOCUS30068</name>
</gene>
<evidence type="ECO:0000313" key="5">
    <source>
        <dbReference type="EMBL" id="CAJ1408816.1"/>
    </source>
</evidence>
<dbReference type="PROSITE" id="PS50222">
    <property type="entry name" value="EF_HAND_2"/>
    <property type="match status" value="3"/>
</dbReference>
<dbReference type="PROSITE" id="PS50084">
    <property type="entry name" value="KH_TYPE_1"/>
    <property type="match status" value="2"/>
</dbReference>
<feature type="region of interest" description="Disordered" evidence="3">
    <location>
        <begin position="934"/>
        <end position="987"/>
    </location>
</feature>
<feature type="region of interest" description="Disordered" evidence="3">
    <location>
        <begin position="386"/>
        <end position="428"/>
    </location>
</feature>
<evidence type="ECO:0000256" key="3">
    <source>
        <dbReference type="SAM" id="MobiDB-lite"/>
    </source>
</evidence>
<feature type="non-terminal residue" evidence="5">
    <location>
        <position position="1"/>
    </location>
</feature>
<name>A0AA36NL99_9DINO</name>
<reference evidence="5" key="1">
    <citation type="submission" date="2023-08" db="EMBL/GenBank/DDBJ databases">
        <authorList>
            <person name="Chen Y."/>
            <person name="Shah S."/>
            <person name="Dougan E. K."/>
            <person name="Thang M."/>
            <person name="Chan C."/>
        </authorList>
    </citation>
    <scope>NUCLEOTIDE SEQUENCE</scope>
</reference>
<dbReference type="EMBL" id="CAUJNA010003735">
    <property type="protein sequence ID" value="CAJ1408816.1"/>
    <property type="molecule type" value="Genomic_DNA"/>
</dbReference>
<feature type="domain" description="EF-hand" evidence="4">
    <location>
        <begin position="92"/>
        <end position="115"/>
    </location>
</feature>
<keyword evidence="1" id="KW-0106">Calcium</keyword>
<accession>A0AA36NL99</accession>
<evidence type="ECO:0000256" key="2">
    <source>
        <dbReference type="PROSITE-ProRule" id="PRU00117"/>
    </source>
</evidence>
<dbReference type="PANTHER" id="PTHR10288">
    <property type="entry name" value="KH DOMAIN CONTAINING RNA BINDING PROTEIN"/>
    <property type="match status" value="1"/>
</dbReference>